<organism evidence="1 2">
    <name type="scientific">Rangifer tarandus platyrhynchus</name>
    <name type="common">Svalbard reindeer</name>
    <dbReference type="NCBI Taxonomy" id="3082113"/>
    <lineage>
        <taxon>Eukaryota</taxon>
        <taxon>Metazoa</taxon>
        <taxon>Chordata</taxon>
        <taxon>Craniata</taxon>
        <taxon>Vertebrata</taxon>
        <taxon>Euteleostomi</taxon>
        <taxon>Mammalia</taxon>
        <taxon>Eutheria</taxon>
        <taxon>Laurasiatheria</taxon>
        <taxon>Artiodactyla</taxon>
        <taxon>Ruminantia</taxon>
        <taxon>Pecora</taxon>
        <taxon>Cervidae</taxon>
        <taxon>Odocoileinae</taxon>
        <taxon>Rangifer</taxon>
    </lineage>
</organism>
<dbReference type="Proteomes" id="UP001162501">
    <property type="component" value="Chromosome 27"/>
</dbReference>
<sequence>MRTNGTQESEHSRKFPPAGRLQPISIAPARHPTNRDSRFTRRERGGILEKAGTRHPGCLSAAAGTESRDRFQGGAYGACARSRLKEGVGGRGRCPGGIEAGVRDVGEEPASPETCGSQGSCFVLLNRPSDPSLSSFIAKCRGCLRSHLATIQKSTPQGQAVLPEVGKAMSSLVSLEVGPQVKPPAPVVEGRRCSRRWGRAESRLQMRLVCSCALRRDLSQDCLGSG</sequence>
<evidence type="ECO:0000313" key="2">
    <source>
        <dbReference type="Proteomes" id="UP001162501"/>
    </source>
</evidence>
<reference evidence="1" key="1">
    <citation type="submission" date="2023-05" db="EMBL/GenBank/DDBJ databases">
        <authorList>
            <consortium name="ELIXIR-Norway"/>
        </authorList>
    </citation>
    <scope>NUCLEOTIDE SEQUENCE</scope>
</reference>
<gene>
    <name evidence="1" type="ORF">MRATA1EN22A_LOCUS16862</name>
</gene>
<name>A0AC59ZDB9_RANTA</name>
<reference evidence="1" key="2">
    <citation type="submission" date="2025-03" db="EMBL/GenBank/DDBJ databases">
        <authorList>
            <consortium name="ELIXIR-Norway"/>
            <consortium name="Elixir Norway"/>
        </authorList>
    </citation>
    <scope>NUCLEOTIDE SEQUENCE</scope>
</reference>
<dbReference type="EMBL" id="OX596111">
    <property type="protein sequence ID" value="CAN0373763.1"/>
    <property type="molecule type" value="Genomic_DNA"/>
</dbReference>
<protein>
    <submittedName>
        <fullName evidence="1">Uncharacterized protein</fullName>
    </submittedName>
</protein>
<accession>A0AC59ZDB9</accession>
<evidence type="ECO:0000313" key="1">
    <source>
        <dbReference type="EMBL" id="CAN0373763.1"/>
    </source>
</evidence>
<proteinExistence type="predicted"/>